<gene>
    <name evidence="2" type="ORF">G3I50_18610</name>
</gene>
<name>A0A7K3RZZ4_9ACTN</name>
<dbReference type="AlphaFoldDB" id="A0A7K3RZZ4"/>
<keyword evidence="2" id="KW-0723">Serine/threonine-protein kinase</keyword>
<keyword evidence="1" id="KW-0472">Membrane</keyword>
<comment type="caution">
    <text evidence="2">The sequence shown here is derived from an EMBL/GenBank/DDBJ whole genome shotgun (WGS) entry which is preliminary data.</text>
</comment>
<keyword evidence="2" id="KW-0808">Transferase</keyword>
<organism evidence="2 3">
    <name type="scientific">Streptomyces parvus</name>
    <dbReference type="NCBI Taxonomy" id="66428"/>
    <lineage>
        <taxon>Bacteria</taxon>
        <taxon>Bacillati</taxon>
        <taxon>Actinomycetota</taxon>
        <taxon>Actinomycetes</taxon>
        <taxon>Kitasatosporales</taxon>
        <taxon>Streptomycetaceae</taxon>
        <taxon>Streptomyces</taxon>
    </lineage>
</organism>
<evidence type="ECO:0000256" key="1">
    <source>
        <dbReference type="SAM" id="Phobius"/>
    </source>
</evidence>
<evidence type="ECO:0000313" key="3">
    <source>
        <dbReference type="Proteomes" id="UP000469670"/>
    </source>
</evidence>
<evidence type="ECO:0000313" key="2">
    <source>
        <dbReference type="EMBL" id="NEC20242.1"/>
    </source>
</evidence>
<keyword evidence="2" id="KW-0418">Kinase</keyword>
<proteinExistence type="predicted"/>
<protein>
    <submittedName>
        <fullName evidence="2">Serine/threonine protein kinase</fullName>
    </submittedName>
</protein>
<accession>A0A7K3RZZ4</accession>
<sequence>AARPPREPRPPRQRSANPMRIPGLGCLKGCLFTLILLIVAGWLIWELTPLQDWVAQGKGYWEAIGDGIAKVSDWFSKLGDSAGGSGGA</sequence>
<dbReference type="Proteomes" id="UP000469670">
    <property type="component" value="Unassembled WGS sequence"/>
</dbReference>
<feature type="transmembrane region" description="Helical" evidence="1">
    <location>
        <begin position="21"/>
        <end position="45"/>
    </location>
</feature>
<keyword evidence="1" id="KW-0812">Transmembrane</keyword>
<keyword evidence="1" id="KW-1133">Transmembrane helix</keyword>
<feature type="non-terminal residue" evidence="2">
    <location>
        <position position="1"/>
    </location>
</feature>
<dbReference type="EMBL" id="JAAGMP010000833">
    <property type="protein sequence ID" value="NEC20242.1"/>
    <property type="molecule type" value="Genomic_DNA"/>
</dbReference>
<reference evidence="2 3" key="1">
    <citation type="submission" date="2020-01" db="EMBL/GenBank/DDBJ databases">
        <title>Insect and environment-associated Actinomycetes.</title>
        <authorList>
            <person name="Currrie C."/>
            <person name="Chevrette M."/>
            <person name="Carlson C."/>
            <person name="Stubbendieck R."/>
            <person name="Wendt-Pienkowski E."/>
        </authorList>
    </citation>
    <scope>NUCLEOTIDE SEQUENCE [LARGE SCALE GENOMIC DNA]</scope>
    <source>
        <strain evidence="2 3">SID7590</strain>
    </source>
</reference>
<dbReference type="GO" id="GO:0004674">
    <property type="term" value="F:protein serine/threonine kinase activity"/>
    <property type="evidence" value="ECO:0007669"/>
    <property type="project" value="UniProtKB-KW"/>
</dbReference>